<evidence type="ECO:0000259" key="6">
    <source>
        <dbReference type="Pfam" id="PF02782"/>
    </source>
</evidence>
<reference evidence="7" key="1">
    <citation type="submission" date="2021-09" db="EMBL/GenBank/DDBJ databases">
        <title>Genome analysis of Fictibacillus sp. KIGAM418 isolated from marine sediment.</title>
        <authorList>
            <person name="Seo M.-J."/>
            <person name="Cho E.-S."/>
            <person name="Hwang C.Y."/>
        </authorList>
    </citation>
    <scope>NUCLEOTIDE SEQUENCE</scope>
    <source>
        <strain evidence="7">KIGAM418</strain>
    </source>
</reference>
<proteinExistence type="inferred from homology"/>
<gene>
    <name evidence="7" type="primary">lsrK</name>
    <name evidence="7" type="ORF">LCY76_07365</name>
</gene>
<dbReference type="AlphaFoldDB" id="A0A9X1X905"/>
<dbReference type="EMBL" id="JAIWJX010000002">
    <property type="protein sequence ID" value="MCK6256412.1"/>
    <property type="molecule type" value="Genomic_DNA"/>
</dbReference>
<evidence type="ECO:0000256" key="2">
    <source>
        <dbReference type="ARBA" id="ARBA00022490"/>
    </source>
</evidence>
<dbReference type="InterPro" id="IPR043129">
    <property type="entry name" value="ATPase_NBD"/>
</dbReference>
<dbReference type="InterPro" id="IPR050406">
    <property type="entry name" value="FGGY_Carb_Kinase"/>
</dbReference>
<dbReference type="RefSeq" id="WP_248252092.1">
    <property type="nucleotide sequence ID" value="NZ_JAIWJX010000002.1"/>
</dbReference>
<dbReference type="PIRSF" id="PIRSF000538">
    <property type="entry name" value="GlpK"/>
    <property type="match status" value="1"/>
</dbReference>
<dbReference type="GO" id="GO:0071518">
    <property type="term" value="F:autoinducer-2 kinase activity"/>
    <property type="evidence" value="ECO:0007669"/>
    <property type="project" value="InterPro"/>
</dbReference>
<comment type="caution">
    <text evidence="7">The sequence shown here is derived from an EMBL/GenBank/DDBJ whole genome shotgun (WGS) entry which is preliminary data.</text>
</comment>
<name>A0A9X1X905_9BACL</name>
<dbReference type="Pfam" id="PF00370">
    <property type="entry name" value="FGGY_N"/>
    <property type="match status" value="1"/>
</dbReference>
<dbReference type="GO" id="GO:0009372">
    <property type="term" value="P:quorum sensing"/>
    <property type="evidence" value="ECO:0007669"/>
    <property type="project" value="InterPro"/>
</dbReference>
<dbReference type="InterPro" id="IPR033676">
    <property type="entry name" value="AI-2_kinase"/>
</dbReference>
<dbReference type="NCBIfam" id="NF008187">
    <property type="entry name" value="PRK10939.1"/>
    <property type="match status" value="1"/>
</dbReference>
<feature type="domain" description="Carbohydrate kinase FGGY C-terminal" evidence="6">
    <location>
        <begin position="291"/>
        <end position="456"/>
    </location>
</feature>
<dbReference type="Proteomes" id="UP001139011">
    <property type="component" value="Unassembled WGS sequence"/>
</dbReference>
<dbReference type="EC" id="2.7.1.189" evidence="7"/>
<dbReference type="Gene3D" id="3.30.420.40">
    <property type="match status" value="2"/>
</dbReference>
<dbReference type="CDD" id="cd07775">
    <property type="entry name" value="ASKHA_NBD_FGGY_AI-2K"/>
    <property type="match status" value="1"/>
</dbReference>
<dbReference type="Pfam" id="PF02782">
    <property type="entry name" value="FGGY_C"/>
    <property type="match status" value="1"/>
</dbReference>
<protein>
    <submittedName>
        <fullName evidence="7">Autoinducer-2 kinase</fullName>
        <ecNumber evidence="7">2.7.1.189</ecNumber>
    </submittedName>
</protein>
<dbReference type="GO" id="GO:0005975">
    <property type="term" value="P:carbohydrate metabolic process"/>
    <property type="evidence" value="ECO:0007669"/>
    <property type="project" value="InterPro"/>
</dbReference>
<evidence type="ECO:0000256" key="4">
    <source>
        <dbReference type="ARBA" id="ARBA00022777"/>
    </source>
</evidence>
<evidence type="ECO:0000259" key="5">
    <source>
        <dbReference type="Pfam" id="PF00370"/>
    </source>
</evidence>
<sequence length="520" mass="57583">MDAILALDAGTGSIRAVLFDTKGNQLSLSQQEWDHPADSRFPGSMNFDVKENWRIAVECIKDAVQQAEITPQCIKGISATSMREGFVLYNKEGQEIWACANVDSRASEEVTDLKQLRPLIEEDLYSLSGQTFALGALPRLLWIKKNQPEIYNETAAITMLNDWLLYKLCGKLQADPSNGCTTGIFNIKERTWDEQITKECGMKSSLFPPVHEAGTLLGHVTAETAKFTGLAEGTAVFSGGGDAQLASVGVGVVKEGQTLVSGGSFWQQEVNVTAPVPDPKQRIRINCHAVSHLWQYETIVFFPGLVMRWFRDAFCTEEKNRARELGRDPYELLEEQAAEVPVGSYGIMPIFSDVMNFISWRHASPSFTNLSLDPERCGKKELFRAIEENAALVTLGNLKMIQEHTGYYPDEVIFAGGASNGKLWCQILSDVLGVKVKVPLVKEAAALGTAIVAGYGAGIYSSIEKAVLEIVQWENTYEPNKENHSLYAKIFENWHAVYKEHLALSDQGLTHHMWKAPGSV</sequence>
<evidence type="ECO:0000313" key="8">
    <source>
        <dbReference type="Proteomes" id="UP001139011"/>
    </source>
</evidence>
<dbReference type="PANTHER" id="PTHR43095">
    <property type="entry name" value="SUGAR KINASE"/>
    <property type="match status" value="1"/>
</dbReference>
<keyword evidence="2" id="KW-0963">Cytoplasm</keyword>
<evidence type="ECO:0000256" key="3">
    <source>
        <dbReference type="ARBA" id="ARBA00022679"/>
    </source>
</evidence>
<dbReference type="SUPFAM" id="SSF53067">
    <property type="entry name" value="Actin-like ATPase domain"/>
    <property type="match status" value="2"/>
</dbReference>
<feature type="domain" description="Carbohydrate kinase FGGY N-terminal" evidence="5">
    <location>
        <begin position="4"/>
        <end position="249"/>
    </location>
</feature>
<keyword evidence="8" id="KW-1185">Reference proteome</keyword>
<comment type="similarity">
    <text evidence="1">Belongs to the FGGY kinase family.</text>
</comment>
<dbReference type="InterPro" id="IPR000577">
    <property type="entry name" value="Carb_kinase_FGGY"/>
</dbReference>
<dbReference type="InterPro" id="IPR018484">
    <property type="entry name" value="FGGY_N"/>
</dbReference>
<evidence type="ECO:0000313" key="7">
    <source>
        <dbReference type="EMBL" id="MCK6256412.1"/>
    </source>
</evidence>
<keyword evidence="4 7" id="KW-0418">Kinase</keyword>
<dbReference type="InterPro" id="IPR018485">
    <property type="entry name" value="FGGY_C"/>
</dbReference>
<keyword evidence="3 7" id="KW-0808">Transferase</keyword>
<evidence type="ECO:0000256" key="1">
    <source>
        <dbReference type="ARBA" id="ARBA00009156"/>
    </source>
</evidence>
<organism evidence="7 8">
    <name type="scientific">Fictibacillus marinisediminis</name>
    <dbReference type="NCBI Taxonomy" id="2878389"/>
    <lineage>
        <taxon>Bacteria</taxon>
        <taxon>Bacillati</taxon>
        <taxon>Bacillota</taxon>
        <taxon>Bacilli</taxon>
        <taxon>Bacillales</taxon>
        <taxon>Fictibacillaceae</taxon>
        <taxon>Fictibacillus</taxon>
    </lineage>
</organism>
<accession>A0A9X1X905</accession>
<dbReference type="PANTHER" id="PTHR43095:SF5">
    <property type="entry name" value="XYLULOSE KINASE"/>
    <property type="match status" value="1"/>
</dbReference>